<dbReference type="Proteomes" id="UP001225316">
    <property type="component" value="Unassembled WGS sequence"/>
</dbReference>
<gene>
    <name evidence="2" type="ORF">QEH52_03800</name>
</gene>
<feature type="signal peptide" evidence="1">
    <location>
        <begin position="1"/>
        <end position="25"/>
    </location>
</feature>
<keyword evidence="3" id="KW-1185">Reference proteome</keyword>
<evidence type="ECO:0000313" key="2">
    <source>
        <dbReference type="EMBL" id="MDQ8206618.1"/>
    </source>
</evidence>
<evidence type="ECO:0000313" key="3">
    <source>
        <dbReference type="Proteomes" id="UP001225316"/>
    </source>
</evidence>
<comment type="caution">
    <text evidence="2">The sequence shown here is derived from an EMBL/GenBank/DDBJ whole genome shotgun (WGS) entry which is preliminary data.</text>
</comment>
<proteinExistence type="predicted"/>
<protein>
    <submittedName>
        <fullName evidence="2">DUF3142 domain-containing protein</fullName>
    </submittedName>
</protein>
<dbReference type="InterPro" id="IPR021488">
    <property type="entry name" value="DUF3142"/>
</dbReference>
<organism evidence="2 3">
    <name type="scientific">Thalassobacterium maritimum</name>
    <dbReference type="NCBI Taxonomy" id="3041265"/>
    <lineage>
        <taxon>Bacteria</taxon>
        <taxon>Pseudomonadati</taxon>
        <taxon>Verrucomicrobiota</taxon>
        <taxon>Opitutia</taxon>
        <taxon>Puniceicoccales</taxon>
        <taxon>Coraliomargaritaceae</taxon>
        <taxon>Thalassobacterium</taxon>
    </lineage>
</organism>
<dbReference type="Pfam" id="PF11340">
    <property type="entry name" value="DUF3142"/>
    <property type="match status" value="1"/>
</dbReference>
<accession>A0ABU1AR23</accession>
<dbReference type="RefSeq" id="WP_308948722.1">
    <property type="nucleotide sequence ID" value="NZ_JARXHW010000005.1"/>
</dbReference>
<feature type="chain" id="PRO_5045960166" evidence="1">
    <location>
        <begin position="26"/>
        <end position="420"/>
    </location>
</feature>
<keyword evidence="1" id="KW-0732">Signal</keyword>
<evidence type="ECO:0000256" key="1">
    <source>
        <dbReference type="SAM" id="SignalP"/>
    </source>
</evidence>
<name>A0ABU1AR23_9BACT</name>
<dbReference type="EMBL" id="JARXHW010000005">
    <property type="protein sequence ID" value="MDQ8206618.1"/>
    <property type="molecule type" value="Genomic_DNA"/>
</dbReference>
<sequence>MRRFTAVLLIYAALLLSVRAEMSQAAYLWQRAWTPAVSTAVAEQTTALDGLTVLCAEIKLSDSAQPTRVEIVPDWARLQARGLPITLAIRAAVYSGSFQQDQAMTRCLLDTVANSLRRARAAGIEPAAVEIDFDCATRQLEGYAHWLHLIRAQLDGPALSITTLPTWMERSAAFAQLLVPVDHFVLQVHSVQRADRIDSDASLCDPQLAQRWVQQAGQFVKPYHVALPTYAYRLGYAASGELVEVAGENASPVKNPAWSYRVLRAEPEAMAGLVRQLQHARPATCRGVIWYRLPIGQESYNWDPGTWQAVMLGSVASASWQAQARVQADGLVEIELLQASEVAAEPPRAVQLSWRSGEALAWDGQRHYNVRALSEQALLWQWPTRMEAPLLAQGTRWTIGWLRIQDAANLQITILNDDDD</sequence>
<reference evidence="2 3" key="1">
    <citation type="submission" date="2023-04" db="EMBL/GenBank/DDBJ databases">
        <title>A novel bacteria isolated from coastal sediment.</title>
        <authorList>
            <person name="Liu X.-J."/>
            <person name="Du Z.-J."/>
        </authorList>
    </citation>
    <scope>NUCLEOTIDE SEQUENCE [LARGE SCALE GENOMIC DNA]</scope>
    <source>
        <strain evidence="2 3">SDUM461003</strain>
    </source>
</reference>